<proteinExistence type="predicted"/>
<protein>
    <submittedName>
        <fullName evidence="2">Uncharacterized protein</fullName>
    </submittedName>
</protein>
<feature type="transmembrane region" description="Helical" evidence="1">
    <location>
        <begin position="13"/>
        <end position="33"/>
    </location>
</feature>
<evidence type="ECO:0000313" key="2">
    <source>
        <dbReference type="EMBL" id="PIU75143.1"/>
    </source>
</evidence>
<keyword evidence="1" id="KW-1133">Transmembrane helix</keyword>
<reference evidence="3" key="1">
    <citation type="submission" date="2017-09" db="EMBL/GenBank/DDBJ databases">
        <title>Depth-based differentiation of microbial function through sediment-hosted aquifers and enrichment of novel symbionts in the deep terrestrial subsurface.</title>
        <authorList>
            <person name="Probst A.J."/>
            <person name="Ladd B."/>
            <person name="Jarett J.K."/>
            <person name="Geller-Mcgrath D.E."/>
            <person name="Sieber C.M.K."/>
            <person name="Emerson J.B."/>
            <person name="Anantharaman K."/>
            <person name="Thomas B.C."/>
            <person name="Malmstrom R."/>
            <person name="Stieglmeier M."/>
            <person name="Klingl A."/>
            <person name="Woyke T."/>
            <person name="Ryan C.M."/>
            <person name="Banfield J.F."/>
        </authorList>
    </citation>
    <scope>NUCLEOTIDE SEQUENCE [LARGE SCALE GENOMIC DNA]</scope>
</reference>
<comment type="caution">
    <text evidence="2">The sequence shown here is derived from an EMBL/GenBank/DDBJ whole genome shotgun (WGS) entry which is preliminary data.</text>
</comment>
<dbReference type="EMBL" id="PEVY01000050">
    <property type="protein sequence ID" value="PIU75143.1"/>
    <property type="molecule type" value="Genomic_DNA"/>
</dbReference>
<keyword evidence="1" id="KW-0812">Transmembrane</keyword>
<sequence length="95" mass="10867">MAFTTPEQKKLKIFTIIFVIMLVITLVIVYFGFWRKPSSPTPTVSLPVTNDVSGLNNPKIDWQFLDSQTFKELKFFGENPVTPGDQGRQNPFIPF</sequence>
<keyword evidence="1" id="KW-0472">Membrane</keyword>
<evidence type="ECO:0000256" key="1">
    <source>
        <dbReference type="SAM" id="Phobius"/>
    </source>
</evidence>
<evidence type="ECO:0000313" key="3">
    <source>
        <dbReference type="Proteomes" id="UP000228775"/>
    </source>
</evidence>
<gene>
    <name evidence="2" type="ORF">COS76_02380</name>
</gene>
<organism evidence="2 3">
    <name type="scientific">Candidatus Portnoybacteria bacterium CG06_land_8_20_14_3_00_39_12</name>
    <dbReference type="NCBI Taxonomy" id="1974809"/>
    <lineage>
        <taxon>Bacteria</taxon>
        <taxon>Candidatus Portnoyibacteriota</taxon>
    </lineage>
</organism>
<dbReference type="Proteomes" id="UP000228775">
    <property type="component" value="Unassembled WGS sequence"/>
</dbReference>
<name>A0A2M7AX65_9BACT</name>
<dbReference type="AlphaFoldDB" id="A0A2M7AX65"/>
<accession>A0A2M7AX65</accession>